<evidence type="ECO:0000256" key="2">
    <source>
        <dbReference type="SAM" id="SignalP"/>
    </source>
</evidence>
<accession>A0ABP0MLF1</accession>
<comment type="caution">
    <text evidence="4">The sequence shown here is derived from an EMBL/GenBank/DDBJ whole genome shotgun (WGS) entry which is preliminary data.</text>
</comment>
<feature type="signal peptide" evidence="2">
    <location>
        <begin position="1"/>
        <end position="20"/>
    </location>
</feature>
<dbReference type="PANTHER" id="PTHR30383">
    <property type="entry name" value="THIOESTERASE 1/PROTEASE 1/LYSOPHOSPHOLIPASE L1"/>
    <property type="match status" value="1"/>
</dbReference>
<evidence type="ECO:0000256" key="1">
    <source>
        <dbReference type="SAM" id="Phobius"/>
    </source>
</evidence>
<organism evidence="4 5">
    <name type="scientific">Durusdinium trenchii</name>
    <dbReference type="NCBI Taxonomy" id="1381693"/>
    <lineage>
        <taxon>Eukaryota</taxon>
        <taxon>Sar</taxon>
        <taxon>Alveolata</taxon>
        <taxon>Dinophyceae</taxon>
        <taxon>Suessiales</taxon>
        <taxon>Symbiodiniaceae</taxon>
        <taxon>Durusdinium</taxon>
    </lineage>
</organism>
<dbReference type="EMBL" id="CAXAMN010018336">
    <property type="protein sequence ID" value="CAK9052300.1"/>
    <property type="molecule type" value="Genomic_DNA"/>
</dbReference>
<evidence type="ECO:0000259" key="3">
    <source>
        <dbReference type="Pfam" id="PF13472"/>
    </source>
</evidence>
<keyword evidence="1" id="KW-1133">Transmembrane helix</keyword>
<feature type="chain" id="PRO_5046414482" description="SGNH hydrolase-type esterase domain-containing protein" evidence="2">
    <location>
        <begin position="21"/>
        <end position="571"/>
    </location>
</feature>
<dbReference type="InterPro" id="IPR051532">
    <property type="entry name" value="Ester_Hydrolysis_Enzymes"/>
</dbReference>
<keyword evidence="1" id="KW-0812">Transmembrane</keyword>
<feature type="domain" description="SGNH hydrolase-type esterase" evidence="3">
    <location>
        <begin position="32"/>
        <end position="258"/>
    </location>
</feature>
<evidence type="ECO:0000313" key="5">
    <source>
        <dbReference type="Proteomes" id="UP001642484"/>
    </source>
</evidence>
<dbReference type="InterPro" id="IPR013830">
    <property type="entry name" value="SGNH_hydro"/>
</dbReference>
<dbReference type="Proteomes" id="UP001642484">
    <property type="component" value="Unassembled WGS sequence"/>
</dbReference>
<reference evidence="4 5" key="1">
    <citation type="submission" date="2024-02" db="EMBL/GenBank/DDBJ databases">
        <authorList>
            <person name="Chen Y."/>
            <person name="Shah S."/>
            <person name="Dougan E. K."/>
            <person name="Thang M."/>
            <person name="Chan C."/>
        </authorList>
    </citation>
    <scope>NUCLEOTIDE SEQUENCE [LARGE SCALE GENOMIC DNA]</scope>
</reference>
<dbReference type="Pfam" id="PF13472">
    <property type="entry name" value="Lipase_GDSL_2"/>
    <property type="match status" value="1"/>
</dbReference>
<name>A0ABP0MLF1_9DINO</name>
<feature type="transmembrane region" description="Helical" evidence="1">
    <location>
        <begin position="267"/>
        <end position="286"/>
    </location>
</feature>
<proteinExistence type="predicted"/>
<keyword evidence="1" id="KW-0472">Membrane</keyword>
<protein>
    <recommendedName>
        <fullName evidence="3">SGNH hydrolase-type esterase domain-containing protein</fullName>
    </recommendedName>
</protein>
<keyword evidence="5" id="KW-1185">Reference proteome</keyword>
<dbReference type="Gene3D" id="3.40.50.1110">
    <property type="entry name" value="SGNH hydrolase"/>
    <property type="match status" value="1"/>
</dbReference>
<keyword evidence="2" id="KW-0732">Signal</keyword>
<feature type="non-terminal residue" evidence="4">
    <location>
        <position position="571"/>
    </location>
</feature>
<feature type="transmembrane region" description="Helical" evidence="1">
    <location>
        <begin position="351"/>
        <end position="374"/>
    </location>
</feature>
<evidence type="ECO:0000313" key="4">
    <source>
        <dbReference type="EMBL" id="CAK9052300.1"/>
    </source>
</evidence>
<sequence>MKLRAWVLFLASISFRNALGVRQRTPKAKIACVGDSLTAGYPFDSGRGPDASVSGYPYHLQELLADEGYEVRNFGKGETTVVSGSKSYRSGWYNETWQEALRWKPDRVLLMFGANDVKESRLKKFENEFEDAFTQLIQSFLDLDPPPVLALLIPPPMYDNNIYGPEFDPPGRAGGMQQKVYNQQLPLKLQELAERMQVSLIDLHECFLKHESCTDDVAVNCCDWEAPKPPKRRARPHAAVQQCAAHDDAIHPNDEGYRNIALMVSDFAMHAGLGLLIGVPLAAMLVPPAIEAGDVMASQILAWRSETDMETSEAFQLLFDNIFPMEFGAKQDWQSEAKFKMRKRMRDFLRLRWLSLTVLLLLLGLLIIYCVASLQGSSVYTAETPRLFQVGHRLYDKARVSGLFDPLEDYQAPMRDALQEARRCSPTASTSAQCTWFKCDAGPSAELQDDLEPSECQCYTVKGSGACTSAAARLFGAKAGGIAQGLFWSWAGARLGTVYSNASTWAEGLLEIEVWSSGGRSLNPAVQSTVEAASWETACLQILCFCGGMECRSESWSSLGTLEYGTTFDSA</sequence>
<dbReference type="InterPro" id="IPR036514">
    <property type="entry name" value="SGNH_hydro_sf"/>
</dbReference>
<gene>
    <name evidence="4" type="ORF">CCMP2556_LOCUS26403</name>
</gene>
<dbReference type="SUPFAM" id="SSF52266">
    <property type="entry name" value="SGNH hydrolase"/>
    <property type="match status" value="1"/>
</dbReference>